<reference evidence="1" key="1">
    <citation type="submission" date="2020-08" db="EMBL/GenBank/DDBJ databases">
        <title>Genome sequencing and assembly of the red palm weevil Rhynchophorus ferrugineus.</title>
        <authorList>
            <person name="Dias G.B."/>
            <person name="Bergman C.M."/>
            <person name="Manee M."/>
        </authorList>
    </citation>
    <scope>NUCLEOTIDE SEQUENCE</scope>
    <source>
        <strain evidence="1">AA-2017</strain>
        <tissue evidence="1">Whole larva</tissue>
    </source>
</reference>
<organism evidence="1 2">
    <name type="scientific">Rhynchophorus ferrugineus</name>
    <name type="common">Red palm weevil</name>
    <name type="synonym">Curculio ferrugineus</name>
    <dbReference type="NCBI Taxonomy" id="354439"/>
    <lineage>
        <taxon>Eukaryota</taxon>
        <taxon>Metazoa</taxon>
        <taxon>Ecdysozoa</taxon>
        <taxon>Arthropoda</taxon>
        <taxon>Hexapoda</taxon>
        <taxon>Insecta</taxon>
        <taxon>Pterygota</taxon>
        <taxon>Neoptera</taxon>
        <taxon>Endopterygota</taxon>
        <taxon>Coleoptera</taxon>
        <taxon>Polyphaga</taxon>
        <taxon>Cucujiformia</taxon>
        <taxon>Curculionidae</taxon>
        <taxon>Dryophthorinae</taxon>
        <taxon>Rhynchophorus</taxon>
    </lineage>
</organism>
<evidence type="ECO:0000313" key="2">
    <source>
        <dbReference type="Proteomes" id="UP000625711"/>
    </source>
</evidence>
<gene>
    <name evidence="1" type="ORF">GWI33_022501</name>
</gene>
<proteinExistence type="predicted"/>
<protein>
    <submittedName>
        <fullName evidence="1">Uncharacterized protein</fullName>
    </submittedName>
</protein>
<dbReference type="Proteomes" id="UP000625711">
    <property type="component" value="Unassembled WGS sequence"/>
</dbReference>
<accession>A0A834MMI4</accession>
<evidence type="ECO:0000313" key="1">
    <source>
        <dbReference type="EMBL" id="KAF7284144.1"/>
    </source>
</evidence>
<sequence length="69" mass="7658">MGEGVREMFREAEAEERGKLVRAEQKKYSTTIIPCPADLQTLADINVRARKGKYAGGREDSRVAFGGLE</sequence>
<name>A0A834MMI4_RHYFE</name>
<comment type="caution">
    <text evidence="1">The sequence shown here is derived from an EMBL/GenBank/DDBJ whole genome shotgun (WGS) entry which is preliminary data.</text>
</comment>
<dbReference type="AlphaFoldDB" id="A0A834MMI4"/>
<keyword evidence="2" id="KW-1185">Reference proteome</keyword>
<dbReference type="EMBL" id="JAACXV010000082">
    <property type="protein sequence ID" value="KAF7284144.1"/>
    <property type="molecule type" value="Genomic_DNA"/>
</dbReference>